<organism evidence="2 3">
    <name type="scientific">Batillaria attramentaria</name>
    <dbReference type="NCBI Taxonomy" id="370345"/>
    <lineage>
        <taxon>Eukaryota</taxon>
        <taxon>Metazoa</taxon>
        <taxon>Spiralia</taxon>
        <taxon>Lophotrochozoa</taxon>
        <taxon>Mollusca</taxon>
        <taxon>Gastropoda</taxon>
        <taxon>Caenogastropoda</taxon>
        <taxon>Sorbeoconcha</taxon>
        <taxon>Cerithioidea</taxon>
        <taxon>Batillariidae</taxon>
        <taxon>Batillaria</taxon>
    </lineage>
</organism>
<reference evidence="2 3" key="1">
    <citation type="journal article" date="2023" name="Sci. Data">
        <title>Genome assembly of the Korean intertidal mud-creeper Batillaria attramentaria.</title>
        <authorList>
            <person name="Patra A.K."/>
            <person name="Ho P.T."/>
            <person name="Jun S."/>
            <person name="Lee S.J."/>
            <person name="Kim Y."/>
            <person name="Won Y.J."/>
        </authorList>
    </citation>
    <scope>NUCLEOTIDE SEQUENCE [LARGE SCALE GENOMIC DNA]</scope>
    <source>
        <strain evidence="2">Wonlab-2016</strain>
    </source>
</reference>
<evidence type="ECO:0000313" key="2">
    <source>
        <dbReference type="EMBL" id="KAK7503416.1"/>
    </source>
</evidence>
<accession>A0ABD0LWD2</accession>
<feature type="region of interest" description="Disordered" evidence="1">
    <location>
        <begin position="46"/>
        <end position="76"/>
    </location>
</feature>
<dbReference type="Proteomes" id="UP001519460">
    <property type="component" value="Unassembled WGS sequence"/>
</dbReference>
<dbReference type="AlphaFoldDB" id="A0ABD0LWD2"/>
<comment type="caution">
    <text evidence="2">The sequence shown here is derived from an EMBL/GenBank/DDBJ whole genome shotgun (WGS) entry which is preliminary data.</text>
</comment>
<proteinExistence type="predicted"/>
<gene>
    <name evidence="2" type="ORF">BaRGS_00005337</name>
</gene>
<name>A0ABD0LWD2_9CAEN</name>
<sequence length="265" mass="28910">MGDENGFKVLKSELAEKESVIRQQSERIRDLESELERVKRERDDLFRKFADPSSTSPGDATATDESFRDTLATGRPGRIDNKRYRWQVLFPRANATSPDHISPPTATRARAAFVDRDIVHLDIAVNGSVPGTDVSDCYFSFLGGRFAGPVHVEPWSEGAKGCEKFRFSLSNGMASLVWAAGDDGPLVQTQAVACGLCDAYVIDIVGRCYGRLVTLVPTHRGQFLLRRFVSEAGQLCGHTAAVNCQTGRQPDLASVSAAGLRLCSS</sequence>
<feature type="non-terminal residue" evidence="2">
    <location>
        <position position="265"/>
    </location>
</feature>
<keyword evidence="3" id="KW-1185">Reference proteome</keyword>
<evidence type="ECO:0000256" key="1">
    <source>
        <dbReference type="SAM" id="MobiDB-lite"/>
    </source>
</evidence>
<evidence type="ECO:0000313" key="3">
    <source>
        <dbReference type="Proteomes" id="UP001519460"/>
    </source>
</evidence>
<dbReference type="EMBL" id="JACVVK020000020">
    <property type="protein sequence ID" value="KAK7503416.1"/>
    <property type="molecule type" value="Genomic_DNA"/>
</dbReference>
<protein>
    <submittedName>
        <fullName evidence="2">Uncharacterized protein</fullName>
    </submittedName>
</protein>